<evidence type="ECO:0000256" key="6">
    <source>
        <dbReference type="SAM" id="MobiDB-lite"/>
    </source>
</evidence>
<proteinExistence type="predicted"/>
<evidence type="ECO:0000256" key="1">
    <source>
        <dbReference type="ARBA" id="ARBA00004123"/>
    </source>
</evidence>
<dbReference type="FunFam" id="4.10.280.10:FF:000009">
    <property type="entry name" value="Transcription factor HES-1"/>
    <property type="match status" value="1"/>
</dbReference>
<feature type="compositionally biased region" description="Basic residues" evidence="6">
    <location>
        <begin position="15"/>
        <end position="24"/>
    </location>
</feature>
<sequence>MKSAVQKTQVSESRKIRKPLMEKKRRARINDSLETLKQILLESKTTLKDSKTGHKTAKLEKADILELTVRYLQQLHGKVSENRVESSTGKETVAIRPADSSSCDDNFKTGFTLLPTKLQSGQIVYFLPKNFPVISKTDDKCSENKENVWRPW</sequence>
<feature type="domain" description="BHLH" evidence="7">
    <location>
        <begin position="13"/>
        <end position="75"/>
    </location>
</feature>
<comment type="subcellular location">
    <subcellularLocation>
        <location evidence="1">Nucleus</location>
    </subcellularLocation>
</comment>
<evidence type="ECO:0000313" key="9">
    <source>
        <dbReference type="Proteomes" id="UP001153737"/>
    </source>
</evidence>
<keyword evidence="9" id="KW-1185">Reference proteome</keyword>
<organism evidence="8 9">
    <name type="scientific">Phaedon cochleariae</name>
    <name type="common">Mustard beetle</name>
    <dbReference type="NCBI Taxonomy" id="80249"/>
    <lineage>
        <taxon>Eukaryota</taxon>
        <taxon>Metazoa</taxon>
        <taxon>Ecdysozoa</taxon>
        <taxon>Arthropoda</taxon>
        <taxon>Hexapoda</taxon>
        <taxon>Insecta</taxon>
        <taxon>Pterygota</taxon>
        <taxon>Neoptera</taxon>
        <taxon>Endopterygota</taxon>
        <taxon>Coleoptera</taxon>
        <taxon>Polyphaga</taxon>
        <taxon>Cucujiformia</taxon>
        <taxon>Chrysomeloidea</taxon>
        <taxon>Chrysomelidae</taxon>
        <taxon>Chrysomelinae</taxon>
        <taxon>Chrysomelini</taxon>
        <taxon>Phaedon</taxon>
    </lineage>
</organism>
<dbReference type="GO" id="GO:0046983">
    <property type="term" value="F:protein dimerization activity"/>
    <property type="evidence" value="ECO:0007669"/>
    <property type="project" value="InterPro"/>
</dbReference>
<evidence type="ECO:0000256" key="4">
    <source>
        <dbReference type="ARBA" id="ARBA00023163"/>
    </source>
</evidence>
<dbReference type="SMART" id="SM00353">
    <property type="entry name" value="HLH"/>
    <property type="match status" value="1"/>
</dbReference>
<dbReference type="GO" id="GO:1990837">
    <property type="term" value="F:sequence-specific double-stranded DNA binding"/>
    <property type="evidence" value="ECO:0007669"/>
    <property type="project" value="UniProtKB-ARBA"/>
</dbReference>
<keyword evidence="4" id="KW-0804">Transcription</keyword>
<feature type="region of interest" description="Disordered" evidence="6">
    <location>
        <begin position="80"/>
        <end position="100"/>
    </location>
</feature>
<evidence type="ECO:0000256" key="2">
    <source>
        <dbReference type="ARBA" id="ARBA00023015"/>
    </source>
</evidence>
<feature type="compositionally biased region" description="Polar residues" evidence="6">
    <location>
        <begin position="1"/>
        <end position="11"/>
    </location>
</feature>
<dbReference type="PANTHER" id="PTHR10985">
    <property type="entry name" value="BASIC HELIX-LOOP-HELIX TRANSCRIPTION FACTOR, HES-RELATED"/>
    <property type="match status" value="1"/>
</dbReference>
<keyword evidence="2" id="KW-0805">Transcription regulation</keyword>
<dbReference type="PROSITE" id="PS50888">
    <property type="entry name" value="BHLH"/>
    <property type="match status" value="1"/>
</dbReference>
<dbReference type="SUPFAM" id="SSF47459">
    <property type="entry name" value="HLH, helix-loop-helix DNA-binding domain"/>
    <property type="match status" value="1"/>
</dbReference>
<evidence type="ECO:0000313" key="8">
    <source>
        <dbReference type="EMBL" id="CAG9819446.1"/>
    </source>
</evidence>
<reference evidence="8" key="2">
    <citation type="submission" date="2022-10" db="EMBL/GenBank/DDBJ databases">
        <authorList>
            <consortium name="ENA_rothamsted_submissions"/>
            <consortium name="culmorum"/>
            <person name="King R."/>
        </authorList>
    </citation>
    <scope>NUCLEOTIDE SEQUENCE</scope>
</reference>
<reference evidence="8" key="1">
    <citation type="submission" date="2022-01" db="EMBL/GenBank/DDBJ databases">
        <authorList>
            <person name="King R."/>
        </authorList>
    </citation>
    <scope>NUCLEOTIDE SEQUENCE</scope>
</reference>
<dbReference type="InterPro" id="IPR036638">
    <property type="entry name" value="HLH_DNA-bd_sf"/>
</dbReference>
<dbReference type="CDD" id="cd11410">
    <property type="entry name" value="bHLH_O_HES"/>
    <property type="match status" value="1"/>
</dbReference>
<feature type="region of interest" description="Disordered" evidence="6">
    <location>
        <begin position="1"/>
        <end position="24"/>
    </location>
</feature>
<protein>
    <recommendedName>
        <fullName evidence="7">BHLH domain-containing protein</fullName>
    </recommendedName>
</protein>
<name>A0A9N9SJF5_PHACE</name>
<dbReference type="InterPro" id="IPR050370">
    <property type="entry name" value="HES_HEY"/>
</dbReference>
<dbReference type="EMBL" id="OU896708">
    <property type="protein sequence ID" value="CAG9819446.1"/>
    <property type="molecule type" value="Genomic_DNA"/>
</dbReference>
<evidence type="ECO:0000256" key="5">
    <source>
        <dbReference type="ARBA" id="ARBA00023242"/>
    </source>
</evidence>
<keyword evidence="5" id="KW-0539">Nucleus</keyword>
<evidence type="ECO:0000256" key="3">
    <source>
        <dbReference type="ARBA" id="ARBA00023125"/>
    </source>
</evidence>
<accession>A0A9N9SJF5</accession>
<dbReference type="Pfam" id="PF00010">
    <property type="entry name" value="HLH"/>
    <property type="match status" value="1"/>
</dbReference>
<dbReference type="AlphaFoldDB" id="A0A9N9SJF5"/>
<dbReference type="GO" id="GO:0005634">
    <property type="term" value="C:nucleus"/>
    <property type="evidence" value="ECO:0007669"/>
    <property type="project" value="UniProtKB-SubCell"/>
</dbReference>
<dbReference type="Gene3D" id="4.10.280.10">
    <property type="entry name" value="Helix-loop-helix DNA-binding domain"/>
    <property type="match status" value="1"/>
</dbReference>
<dbReference type="OrthoDB" id="6085656at2759"/>
<evidence type="ECO:0000259" key="7">
    <source>
        <dbReference type="PROSITE" id="PS50888"/>
    </source>
</evidence>
<dbReference type="InterPro" id="IPR011598">
    <property type="entry name" value="bHLH_dom"/>
</dbReference>
<keyword evidence="3" id="KW-0238">DNA-binding</keyword>
<dbReference type="Proteomes" id="UP001153737">
    <property type="component" value="Chromosome 2"/>
</dbReference>
<gene>
    <name evidence="8" type="ORF">PHAECO_LOCUS6858</name>
</gene>